<evidence type="ECO:0000256" key="1">
    <source>
        <dbReference type="SAM" id="SignalP"/>
    </source>
</evidence>
<keyword evidence="4" id="KW-1185">Reference proteome</keyword>
<dbReference type="InterPro" id="IPR057744">
    <property type="entry name" value="OTAase-like"/>
</dbReference>
<dbReference type="InterPro" id="IPR051781">
    <property type="entry name" value="Metallo-dep_Hydrolase"/>
</dbReference>
<dbReference type="CDD" id="cd01299">
    <property type="entry name" value="Met_dep_hydrolase_A"/>
    <property type="match status" value="1"/>
</dbReference>
<dbReference type="SUPFAM" id="SSF51338">
    <property type="entry name" value="Composite domain of metallo-dependent hydrolases"/>
    <property type="match status" value="2"/>
</dbReference>
<accession>A0A239DFX4</accession>
<dbReference type="InterPro" id="IPR032466">
    <property type="entry name" value="Metal_Hydrolase"/>
</dbReference>
<dbReference type="EMBL" id="FZOY01000001">
    <property type="protein sequence ID" value="SNS30728.1"/>
    <property type="molecule type" value="Genomic_DNA"/>
</dbReference>
<feature type="domain" description="Amidohydrolase-related" evidence="2">
    <location>
        <begin position="82"/>
        <end position="441"/>
    </location>
</feature>
<dbReference type="AlphaFoldDB" id="A0A239DFX4"/>
<dbReference type="SUPFAM" id="SSF51556">
    <property type="entry name" value="Metallo-dependent hydrolases"/>
    <property type="match status" value="1"/>
</dbReference>
<feature type="signal peptide" evidence="1">
    <location>
        <begin position="1"/>
        <end position="23"/>
    </location>
</feature>
<reference evidence="3 4" key="1">
    <citation type="submission" date="2017-06" db="EMBL/GenBank/DDBJ databases">
        <authorList>
            <person name="Kim H.J."/>
            <person name="Triplett B.A."/>
        </authorList>
    </citation>
    <scope>NUCLEOTIDE SEQUENCE [LARGE SCALE GENOMIC DNA]</scope>
    <source>
        <strain evidence="3 4">DSM 29339</strain>
    </source>
</reference>
<sequence>MKLWNGTASLVAVAAIFSGAAQAQEDTSDGPILFTNVDVFDGVNEALIEDVNVVVTDNVITQISSEDLSVAGGMVIDGEGHTLMPGLIDSHTHLMFSGITFPEVLFQRPGYGMIQGVVIAEQTLMNGVTTVRDMAGDVFDLKRAIDEGTVPGPRVYPSGAMISQTSGHADFRLPVEPNPTITGTMTVPGQKGAGLVVDGVPLMLAATREQLRLGASQIKLAISGSVSGINDPLDTTQFTLEEIEAAVAAAENWGTYVTVHGYSTRAVNQAIDGGIKSVEHGQLLDEATLQRMSDEGVWLSIQPFTLCNEPGLTPEQNAKQAIVCEGTGKVYEAIKSLPDLKVVHGTDIFISPGKGIGVSEEVEQLERLLDWFTPYEILKMTTGNATELLQLSGPRNPYPGVIGRVELDALADLLLVEGNPLESLDPVTDRNNIKIIMKDGVIYKNTLN</sequence>
<dbReference type="InterPro" id="IPR011059">
    <property type="entry name" value="Metal-dep_hydrolase_composite"/>
</dbReference>
<dbReference type="Gene3D" id="3.20.20.140">
    <property type="entry name" value="Metal-dependent hydrolases"/>
    <property type="match status" value="1"/>
</dbReference>
<dbReference type="InterPro" id="IPR006680">
    <property type="entry name" value="Amidohydro-rel"/>
</dbReference>
<dbReference type="RefSeq" id="WP_089231419.1">
    <property type="nucleotide sequence ID" value="NZ_FZOY01000001.1"/>
</dbReference>
<evidence type="ECO:0000313" key="4">
    <source>
        <dbReference type="Proteomes" id="UP000198426"/>
    </source>
</evidence>
<dbReference type="Pfam" id="PF01979">
    <property type="entry name" value="Amidohydro_1"/>
    <property type="match status" value="1"/>
</dbReference>
<dbReference type="PANTHER" id="PTHR43135">
    <property type="entry name" value="ALPHA-D-RIBOSE 1-METHYLPHOSPHONATE 5-TRIPHOSPHATE DIPHOSPHATASE"/>
    <property type="match status" value="1"/>
</dbReference>
<gene>
    <name evidence="3" type="ORF">SAMN05421757_101785</name>
</gene>
<dbReference type="GO" id="GO:0016810">
    <property type="term" value="F:hydrolase activity, acting on carbon-nitrogen (but not peptide) bonds"/>
    <property type="evidence" value="ECO:0007669"/>
    <property type="project" value="InterPro"/>
</dbReference>
<evidence type="ECO:0000259" key="2">
    <source>
        <dbReference type="Pfam" id="PF01979"/>
    </source>
</evidence>
<evidence type="ECO:0000313" key="3">
    <source>
        <dbReference type="EMBL" id="SNS30728.1"/>
    </source>
</evidence>
<proteinExistence type="predicted"/>
<keyword evidence="1" id="KW-0732">Signal</keyword>
<dbReference type="Gene3D" id="2.30.40.10">
    <property type="entry name" value="Urease, subunit C, domain 1"/>
    <property type="match status" value="1"/>
</dbReference>
<feature type="chain" id="PRO_5012330999" evidence="1">
    <location>
        <begin position="24"/>
        <end position="448"/>
    </location>
</feature>
<dbReference type="Proteomes" id="UP000198426">
    <property type="component" value="Unassembled WGS sequence"/>
</dbReference>
<organism evidence="3 4">
    <name type="scientific">Tropicimonas sediminicola</name>
    <dbReference type="NCBI Taxonomy" id="1031541"/>
    <lineage>
        <taxon>Bacteria</taxon>
        <taxon>Pseudomonadati</taxon>
        <taxon>Pseudomonadota</taxon>
        <taxon>Alphaproteobacteria</taxon>
        <taxon>Rhodobacterales</taxon>
        <taxon>Roseobacteraceae</taxon>
        <taxon>Tropicimonas</taxon>
    </lineage>
</organism>
<dbReference type="OrthoDB" id="9765769at2"/>
<protein>
    <submittedName>
        <fullName evidence="3">Imidazolonepropionase</fullName>
    </submittedName>
</protein>
<dbReference type="PANTHER" id="PTHR43135:SF3">
    <property type="entry name" value="ALPHA-D-RIBOSE 1-METHYLPHOSPHONATE 5-TRIPHOSPHATE DIPHOSPHATASE"/>
    <property type="match status" value="1"/>
</dbReference>
<name>A0A239DFX4_9RHOB</name>